<dbReference type="PANTHER" id="PTHR30332:SF24">
    <property type="entry name" value="SECRETIN GSPD-RELATED"/>
    <property type="match status" value="1"/>
</dbReference>
<dbReference type="InterPro" id="IPR050810">
    <property type="entry name" value="Bact_Secretion_Sys_Channel"/>
</dbReference>
<evidence type="ECO:0000256" key="5">
    <source>
        <dbReference type="RuleBase" id="RU004004"/>
    </source>
</evidence>
<sequence>MNLRQRFLLLFPLISLVLILITRPVSAVGQTENTPVIQLLDSLSNKIPALNENIDITVNATPVQEFLRGVANQTGLNINIDPTLNFTVTNNFVHVRVRDILQFLVDNYDINLQAAGSIINIRKNKHSPVPLSDRLKVELDTLSDHVNMSIEQVPIQDLAKEITRKTGNNIVVTPELSKKVISSYIQNMPLTDAMDKLGMENNFTVTKTDGGFYVWEPKQPVRANEMQLHRSSGRNSIGDGTIDIEALTIDSVKIHTANAPLDKVVEKLFDVCHQPYKLLGPLTDNVSIDYDRISFASLIDELFAGTDATFKYVDGRYWVGKRNIDALQDVKMIQLKYRTVDSLVQIIPTQLKTGVEIKEYPDINSIILSGPQEKVNRLATFVHQVDKLIPVILIEVLIIDNKNSKALATGITAGLSDEPVTTKGTVFPSVDMTLSSKAINNLIDGLNGFGWVNLGKVKSNFYVTLKALEEDGVIDLRSTPQLSTLNGHKATMSIGNTEYYKEEMNTIYGSINTQSQVATTYKPVNAELAVTIRPIVAGNDEVTLDIKVEQSDFTSRISEYAPPGKVSRKFESLIRVKDQEMILLGGLEEKEVKDTRSGLPLLARIPIIRWLFSSREKSNTKSKLNLFIKPTIIK</sequence>
<dbReference type="EMBL" id="BLAX01000001">
    <property type="protein sequence ID" value="GET34223.1"/>
    <property type="molecule type" value="Genomic_DNA"/>
</dbReference>
<evidence type="ECO:0000256" key="4">
    <source>
        <dbReference type="RuleBase" id="RU004003"/>
    </source>
</evidence>
<comment type="subcellular location">
    <subcellularLocation>
        <location evidence="5">Cell outer membrane</location>
    </subcellularLocation>
    <subcellularLocation>
        <location evidence="1">Membrane</location>
    </subcellularLocation>
</comment>
<dbReference type="InterPro" id="IPR004846">
    <property type="entry name" value="T2SS/T3SS_dom"/>
</dbReference>
<proteinExistence type="inferred from homology"/>
<evidence type="ECO:0000313" key="8">
    <source>
        <dbReference type="EMBL" id="GET34223.1"/>
    </source>
</evidence>
<evidence type="ECO:0000259" key="6">
    <source>
        <dbReference type="Pfam" id="PF00263"/>
    </source>
</evidence>
<dbReference type="Gene3D" id="3.30.1370.120">
    <property type="match status" value="1"/>
</dbReference>
<protein>
    <submittedName>
        <fullName evidence="8">General secretion pathway protein GspD</fullName>
    </submittedName>
</protein>
<dbReference type="RefSeq" id="WP_027585747.1">
    <property type="nucleotide sequence ID" value="NZ_BLAX01000001.1"/>
</dbReference>
<dbReference type="Pfam" id="PF00263">
    <property type="entry name" value="Secretin"/>
    <property type="match status" value="1"/>
</dbReference>
<dbReference type="Gene3D" id="3.55.50.30">
    <property type="match status" value="1"/>
</dbReference>
<keyword evidence="3" id="KW-0472">Membrane</keyword>
<dbReference type="GO" id="GO:0009279">
    <property type="term" value="C:cell outer membrane"/>
    <property type="evidence" value="ECO:0007669"/>
    <property type="project" value="UniProtKB-SubCell"/>
</dbReference>
<dbReference type="GO" id="GO:0009306">
    <property type="term" value="P:protein secretion"/>
    <property type="evidence" value="ECO:0007669"/>
    <property type="project" value="InterPro"/>
</dbReference>
<keyword evidence="2" id="KW-0732">Signal</keyword>
<feature type="domain" description="Type II/III secretion system secretin-like" evidence="6">
    <location>
        <begin position="467"/>
        <end position="634"/>
    </location>
</feature>
<gene>
    <name evidence="8" type="primary">gspD</name>
    <name evidence="8" type="ORF">PbJCM13498_30860</name>
</gene>
<organism evidence="8 9">
    <name type="scientific">Prolixibacter bellariivorans</name>
    <dbReference type="NCBI Taxonomy" id="314319"/>
    <lineage>
        <taxon>Bacteria</taxon>
        <taxon>Pseudomonadati</taxon>
        <taxon>Bacteroidota</taxon>
        <taxon>Bacteroidia</taxon>
        <taxon>Marinilabiliales</taxon>
        <taxon>Prolixibacteraceae</taxon>
        <taxon>Prolixibacter</taxon>
    </lineage>
</organism>
<dbReference type="InterPro" id="IPR001775">
    <property type="entry name" value="GspD/PilQ"/>
</dbReference>
<keyword evidence="9" id="KW-1185">Reference proteome</keyword>
<accession>A0A5M4B335</accession>
<evidence type="ECO:0000256" key="2">
    <source>
        <dbReference type="ARBA" id="ARBA00022729"/>
    </source>
</evidence>
<dbReference type="InterPro" id="IPR038591">
    <property type="entry name" value="NolW-like_sf"/>
</dbReference>
<evidence type="ECO:0000259" key="7">
    <source>
        <dbReference type="Pfam" id="PF03958"/>
    </source>
</evidence>
<comment type="similarity">
    <text evidence="4">Belongs to the bacterial secretin family.</text>
</comment>
<dbReference type="PRINTS" id="PR00811">
    <property type="entry name" value="BCTERIALGSPD"/>
</dbReference>
<dbReference type="Pfam" id="PF03958">
    <property type="entry name" value="Secretin_N"/>
    <property type="match status" value="1"/>
</dbReference>
<evidence type="ECO:0000256" key="3">
    <source>
        <dbReference type="ARBA" id="ARBA00023136"/>
    </source>
</evidence>
<dbReference type="InterPro" id="IPR005644">
    <property type="entry name" value="NolW-like"/>
</dbReference>
<keyword evidence="5" id="KW-0813">Transport</keyword>
<evidence type="ECO:0000256" key="1">
    <source>
        <dbReference type="ARBA" id="ARBA00004370"/>
    </source>
</evidence>
<dbReference type="Proteomes" id="UP000391834">
    <property type="component" value="Unassembled WGS sequence"/>
</dbReference>
<dbReference type="GO" id="GO:0015627">
    <property type="term" value="C:type II protein secretion system complex"/>
    <property type="evidence" value="ECO:0007669"/>
    <property type="project" value="TreeGrafter"/>
</dbReference>
<dbReference type="PANTHER" id="PTHR30332">
    <property type="entry name" value="PROBABLE GENERAL SECRETION PATHWAY PROTEIN D"/>
    <property type="match status" value="1"/>
</dbReference>
<comment type="caution">
    <text evidence="8">The sequence shown here is derived from an EMBL/GenBank/DDBJ whole genome shotgun (WGS) entry which is preliminary data.</text>
</comment>
<name>A0A5M4B335_9BACT</name>
<dbReference type="AlphaFoldDB" id="A0A5M4B335"/>
<reference evidence="8 9" key="1">
    <citation type="submission" date="2019-10" db="EMBL/GenBank/DDBJ databases">
        <title>Prolixibacter strains distinguished by the presence of nitrate reductase genes were adept at nitrate-dependent anaerobic corrosion of metallic iron and carbon steel.</title>
        <authorList>
            <person name="Iino T."/>
            <person name="Shono N."/>
            <person name="Ito K."/>
            <person name="Nakamura R."/>
            <person name="Sueoka K."/>
            <person name="Harayama S."/>
            <person name="Ohkuma M."/>
        </authorList>
    </citation>
    <scope>NUCLEOTIDE SEQUENCE [LARGE SCALE GENOMIC DNA]</scope>
    <source>
        <strain evidence="8 9">JCM 13498</strain>
    </source>
</reference>
<feature type="domain" description="NolW-like" evidence="7">
    <location>
        <begin position="330"/>
        <end position="387"/>
    </location>
</feature>
<dbReference type="OrthoDB" id="9816579at2"/>
<evidence type="ECO:0000313" key="9">
    <source>
        <dbReference type="Proteomes" id="UP000391834"/>
    </source>
</evidence>